<dbReference type="InterPro" id="IPR036691">
    <property type="entry name" value="Endo/exonu/phosph_ase_sf"/>
</dbReference>
<sequence length="272" mass="29648">MMRRSIVQKGAALVLSAVVAFTSSPLFLSTASAAEGGSVSGSFNVLSYNVGGLPDLVSSSNPKEYTVQISPKLNDYDIINVQEDFNYHNELISQVTLPYLTTTSGIAGFGSGLNSLSKYPFRDLKRITWDKRSGLFDNGSDELTPKGFTAATYEITPPVKLDVYNLHADAGSDDKSLEARRDNIRQLSNYIKEHSDGNAVIVFGDTNTRYTRAADNIELLMSENGLRDPWIDLIRGGSIPADGDALMDASNLNGPNYEIVTKFCIAEVKRCL</sequence>
<dbReference type="Gene3D" id="3.60.10.10">
    <property type="entry name" value="Endonuclease/exonuclease/phosphatase"/>
    <property type="match status" value="1"/>
</dbReference>
<evidence type="ECO:0000313" key="3">
    <source>
        <dbReference type="EMBL" id="WWP22407.1"/>
    </source>
</evidence>
<dbReference type="PANTHER" id="PTHR16320:SF1">
    <property type="entry name" value="SPHINGOMYELINASE DDB_G0288017"/>
    <property type="match status" value="1"/>
</dbReference>
<dbReference type="EMBL" id="CP145892">
    <property type="protein sequence ID" value="WWP22407.1"/>
    <property type="molecule type" value="Genomic_DNA"/>
</dbReference>
<dbReference type="InterPro" id="IPR038772">
    <property type="entry name" value="Sph/SMPD2-like"/>
</dbReference>
<dbReference type="Pfam" id="PF22669">
    <property type="entry name" value="Exo_endo_phos2"/>
    <property type="match status" value="1"/>
</dbReference>
<feature type="domain" description="Inositol polyphosphate-related phosphatase" evidence="2">
    <location>
        <begin position="69"/>
        <end position="235"/>
    </location>
</feature>
<feature type="chain" id="PRO_5044778031" description="Inositol polyphosphate-related phosphatase domain-containing protein" evidence="1">
    <location>
        <begin position="34"/>
        <end position="272"/>
    </location>
</feature>
<organism evidence="3 4">
    <name type="scientific">Paenibacillus amylolyticus</name>
    <dbReference type="NCBI Taxonomy" id="1451"/>
    <lineage>
        <taxon>Bacteria</taxon>
        <taxon>Bacillati</taxon>
        <taxon>Bacillota</taxon>
        <taxon>Bacilli</taxon>
        <taxon>Bacillales</taxon>
        <taxon>Paenibacillaceae</taxon>
        <taxon>Paenibacillus</taxon>
    </lineage>
</organism>
<dbReference type="GeneID" id="93475717"/>
<accession>A0ABD8AXV1</accession>
<protein>
    <recommendedName>
        <fullName evidence="2">Inositol polyphosphate-related phosphatase domain-containing protein</fullName>
    </recommendedName>
</protein>
<dbReference type="PANTHER" id="PTHR16320">
    <property type="entry name" value="SPHINGOMYELINASE FAMILY MEMBER"/>
    <property type="match status" value="1"/>
</dbReference>
<gene>
    <name evidence="3" type="ORF">V6668_09590</name>
</gene>
<dbReference type="AlphaFoldDB" id="A0ABD8AXV1"/>
<name>A0ABD8AXV1_PAEAM</name>
<dbReference type="SUPFAM" id="SSF56219">
    <property type="entry name" value="DNase I-like"/>
    <property type="match status" value="1"/>
</dbReference>
<dbReference type="RefSeq" id="WP_338708269.1">
    <property type="nucleotide sequence ID" value="NZ_CP145892.1"/>
</dbReference>
<evidence type="ECO:0000256" key="1">
    <source>
        <dbReference type="SAM" id="SignalP"/>
    </source>
</evidence>
<proteinExistence type="predicted"/>
<evidence type="ECO:0000259" key="2">
    <source>
        <dbReference type="Pfam" id="PF22669"/>
    </source>
</evidence>
<evidence type="ECO:0000313" key="4">
    <source>
        <dbReference type="Proteomes" id="UP001364764"/>
    </source>
</evidence>
<dbReference type="InterPro" id="IPR000300">
    <property type="entry name" value="IPPc"/>
</dbReference>
<keyword evidence="1" id="KW-0732">Signal</keyword>
<reference evidence="3 4" key="1">
    <citation type="submission" date="2024-02" db="EMBL/GenBank/DDBJ databases">
        <title>Complete sequences of two Paenibacillus sp. strains and one Lysinibacillus strain isolated from the environment on STAA medium highlight biotechnological potential.</title>
        <authorList>
            <person name="Attere S.A."/>
            <person name="Piche L.C."/>
            <person name="Intertaglia L."/>
            <person name="Lami R."/>
            <person name="Charette S.J."/>
            <person name="Vincent A.T."/>
        </authorList>
    </citation>
    <scope>NUCLEOTIDE SEQUENCE [LARGE SCALE GENOMIC DNA]</scope>
    <source>
        <strain evidence="3 4">Y5S-7</strain>
    </source>
</reference>
<feature type="signal peptide" evidence="1">
    <location>
        <begin position="1"/>
        <end position="33"/>
    </location>
</feature>
<dbReference type="Proteomes" id="UP001364764">
    <property type="component" value="Chromosome"/>
</dbReference>